<comment type="caution">
    <text evidence="1">The sequence shown here is derived from an EMBL/GenBank/DDBJ whole genome shotgun (WGS) entry which is preliminary data.</text>
</comment>
<sequence length="272" mass="31560">MNHIQVEDCFDFSHFDNFSQSSHISQLVDDIFQKYPVLLKLFSFRDSFYSSIDDTSIATKLSLLTEEINKMINECSNNLLFTNGIVDQIAVVCNKQVNFVNFLLYKHNEIVETTNQVLQDYKAQRSSTNVIETQYPNISSSASNIEAYLNCAFEKSKKTRDRIDPETTLWLIKYLLDNDFEKPPKNHVTLLSYWTNVPEEDINRWYIRTNHNYLKADKKPRNGLIDRAFKYGRQLGKARITKLNNGAILNSIGADRGGRKKAKQVRQKANRI</sequence>
<name>A0A9N8ZGH7_9GLOM</name>
<dbReference type="Proteomes" id="UP000789508">
    <property type="component" value="Unassembled WGS sequence"/>
</dbReference>
<proteinExistence type="predicted"/>
<dbReference type="EMBL" id="CAJVPS010000492">
    <property type="protein sequence ID" value="CAG8490176.1"/>
    <property type="molecule type" value="Genomic_DNA"/>
</dbReference>
<protein>
    <submittedName>
        <fullName evidence="1">5821_t:CDS:1</fullName>
    </submittedName>
    <submittedName>
        <fullName evidence="2">5825_t:CDS:1</fullName>
    </submittedName>
</protein>
<evidence type="ECO:0000313" key="2">
    <source>
        <dbReference type="EMBL" id="CAG8490176.1"/>
    </source>
</evidence>
<evidence type="ECO:0000313" key="1">
    <source>
        <dbReference type="EMBL" id="CAG8490086.1"/>
    </source>
</evidence>
<dbReference type="OrthoDB" id="2448227at2759"/>
<dbReference type="AlphaFoldDB" id="A0A9N8ZGH7"/>
<organism evidence="1 3">
    <name type="scientific">Ambispora leptoticha</name>
    <dbReference type="NCBI Taxonomy" id="144679"/>
    <lineage>
        <taxon>Eukaryota</taxon>
        <taxon>Fungi</taxon>
        <taxon>Fungi incertae sedis</taxon>
        <taxon>Mucoromycota</taxon>
        <taxon>Glomeromycotina</taxon>
        <taxon>Glomeromycetes</taxon>
        <taxon>Archaeosporales</taxon>
        <taxon>Ambisporaceae</taxon>
        <taxon>Ambispora</taxon>
    </lineage>
</organism>
<keyword evidence="3" id="KW-1185">Reference proteome</keyword>
<reference evidence="1" key="1">
    <citation type="submission" date="2021-06" db="EMBL/GenBank/DDBJ databases">
        <authorList>
            <person name="Kallberg Y."/>
            <person name="Tangrot J."/>
            <person name="Rosling A."/>
        </authorList>
    </citation>
    <scope>NUCLEOTIDE SEQUENCE</scope>
    <source>
        <strain evidence="1">FL130A</strain>
    </source>
</reference>
<accession>A0A9N8ZGH7</accession>
<evidence type="ECO:0000313" key="3">
    <source>
        <dbReference type="Proteomes" id="UP000789508"/>
    </source>
</evidence>
<gene>
    <name evidence="1" type="ORF">ALEPTO_LOCUS2936</name>
    <name evidence="2" type="ORF">ALEPTO_LOCUS2940</name>
</gene>
<dbReference type="EMBL" id="CAJVPS010000492">
    <property type="protein sequence ID" value="CAG8490086.1"/>
    <property type="molecule type" value="Genomic_DNA"/>
</dbReference>